<keyword evidence="2" id="KW-1185">Reference proteome</keyword>
<evidence type="ECO:0000313" key="2">
    <source>
        <dbReference type="Proteomes" id="UP001157502"/>
    </source>
</evidence>
<name>A0ACC2F7U3_DALPE</name>
<evidence type="ECO:0000313" key="1">
    <source>
        <dbReference type="EMBL" id="KAJ7987456.1"/>
    </source>
</evidence>
<accession>A0ACC2F7U3</accession>
<dbReference type="EMBL" id="CM055759">
    <property type="protein sequence ID" value="KAJ7987456.1"/>
    <property type="molecule type" value="Genomic_DNA"/>
</dbReference>
<organism evidence="1 2">
    <name type="scientific">Dallia pectoralis</name>
    <name type="common">Alaska blackfish</name>
    <dbReference type="NCBI Taxonomy" id="75939"/>
    <lineage>
        <taxon>Eukaryota</taxon>
        <taxon>Metazoa</taxon>
        <taxon>Chordata</taxon>
        <taxon>Craniata</taxon>
        <taxon>Vertebrata</taxon>
        <taxon>Euteleostomi</taxon>
        <taxon>Actinopterygii</taxon>
        <taxon>Neopterygii</taxon>
        <taxon>Teleostei</taxon>
        <taxon>Protacanthopterygii</taxon>
        <taxon>Esociformes</taxon>
        <taxon>Umbridae</taxon>
        <taxon>Dallia</taxon>
    </lineage>
</organism>
<dbReference type="Proteomes" id="UP001157502">
    <property type="component" value="Chromosome 32"/>
</dbReference>
<sequence length="597" mass="64999">MPGDEHIITISVKVNEASSLESSPMEQEVMRMYSSSMDDQSGEEEDDEEFRGLSVGVASVKAVTVSSTQPHSVATDPTSSTPSTQHFAASSSTFADARHITGMLTLPRATGELKKPRAMDQSQPEYSVISEGEKDRSGLEVKGRRCHCDFSDIPYTNGLTEHHYEGTMSTGPVPAGLRGPSQEPGFADFSVFAEPEMELEPWCCGLSHAGTMEHRKNGKTKGSNLTNGFCEGHSAEEDTDLQSEVEPNSLHLAERGTCKLNSPETVPPSQGHTSGASAHQERLPAGCEALGRPGTFSSLALDSELGAGREEVEQDEEAETETEESVFSFPTTVSGSVSEEFASFCEAVFPEELEEPGDFTDAVFAPSPGEKENKEKETEEDKVVNELLAESDQENPDQTTPCGDQGAEEWGERDLPSSDSFADFHSAPLTTAVGGQGEMEGGWGLFGGQAEGETWAEFGEERNRRTEEESGVIQRERLKASCSIRFLRILQASFPSVTFPRLDRQSWMEGIEEDMALEEQEERSAELVSSLGVLLEALDTQTEEGAEPQLCPTHWVPRGAWRQPQNVHEAVGLRFQWGGSRSNRALLRCLGIDTGNL</sequence>
<proteinExistence type="predicted"/>
<gene>
    <name evidence="1" type="ORF">DPEC_G00326680</name>
</gene>
<comment type="caution">
    <text evidence="1">The sequence shown here is derived from an EMBL/GenBank/DDBJ whole genome shotgun (WGS) entry which is preliminary data.</text>
</comment>
<reference evidence="1" key="1">
    <citation type="submission" date="2021-05" db="EMBL/GenBank/DDBJ databases">
        <authorList>
            <person name="Pan Q."/>
            <person name="Jouanno E."/>
            <person name="Zahm M."/>
            <person name="Klopp C."/>
            <person name="Cabau C."/>
            <person name="Louis A."/>
            <person name="Berthelot C."/>
            <person name="Parey E."/>
            <person name="Roest Crollius H."/>
            <person name="Montfort J."/>
            <person name="Robinson-Rechavi M."/>
            <person name="Bouchez O."/>
            <person name="Lampietro C."/>
            <person name="Lopez Roques C."/>
            <person name="Donnadieu C."/>
            <person name="Postlethwait J."/>
            <person name="Bobe J."/>
            <person name="Dillon D."/>
            <person name="Chandos A."/>
            <person name="von Hippel F."/>
            <person name="Guiguen Y."/>
        </authorList>
    </citation>
    <scope>NUCLEOTIDE SEQUENCE</scope>
    <source>
        <strain evidence="1">YG-Jan2019</strain>
    </source>
</reference>
<protein>
    <submittedName>
        <fullName evidence="1">Uncharacterized protein</fullName>
    </submittedName>
</protein>